<accession>A0A1H3XFN9</accession>
<dbReference type="CDD" id="cd04181">
    <property type="entry name" value="NTP_transferase"/>
    <property type="match status" value="1"/>
</dbReference>
<dbReference type="InterPro" id="IPR011004">
    <property type="entry name" value="Trimer_LpxA-like_sf"/>
</dbReference>
<comment type="similarity">
    <text evidence="1">Belongs to the transferase hexapeptide repeat family.</text>
</comment>
<gene>
    <name evidence="5" type="ORF">SAMN04488065_1538</name>
</gene>
<dbReference type="SUPFAM" id="SSF51161">
    <property type="entry name" value="Trimeric LpxA-like enzymes"/>
    <property type="match status" value="1"/>
</dbReference>
<dbReference type="InterPro" id="IPR056729">
    <property type="entry name" value="GMPPB_C"/>
</dbReference>
<protein>
    <recommendedName>
        <fullName evidence="2">Bifunctional protein GlmU</fullName>
    </recommendedName>
</protein>
<dbReference type="InterPro" id="IPR001451">
    <property type="entry name" value="Hexapep"/>
</dbReference>
<feature type="domain" description="Nucleotidyl transferase" evidence="3">
    <location>
        <begin position="2"/>
        <end position="231"/>
    </location>
</feature>
<dbReference type="OrthoDB" id="15372at2157"/>
<dbReference type="GO" id="GO:0016740">
    <property type="term" value="F:transferase activity"/>
    <property type="evidence" value="ECO:0007669"/>
    <property type="project" value="UniProtKB-KW"/>
</dbReference>
<dbReference type="InterPro" id="IPR029044">
    <property type="entry name" value="Nucleotide-diphossugar_trans"/>
</dbReference>
<dbReference type="Pfam" id="PF25087">
    <property type="entry name" value="GMPPB_C"/>
    <property type="match status" value="1"/>
</dbReference>
<keyword evidence="5" id="KW-0808">Transferase</keyword>
<dbReference type="InterPro" id="IPR005835">
    <property type="entry name" value="NTP_transferase_dom"/>
</dbReference>
<dbReference type="InterPro" id="IPR050486">
    <property type="entry name" value="Mannose-1P_guanyltransferase"/>
</dbReference>
<dbReference type="Pfam" id="PF14602">
    <property type="entry name" value="Hexapep_2"/>
    <property type="match status" value="1"/>
</dbReference>
<dbReference type="SUPFAM" id="SSF53448">
    <property type="entry name" value="Nucleotide-diphospho-sugar transferases"/>
    <property type="match status" value="1"/>
</dbReference>
<evidence type="ECO:0000256" key="2">
    <source>
        <dbReference type="ARBA" id="ARBA00013414"/>
    </source>
</evidence>
<evidence type="ECO:0000259" key="3">
    <source>
        <dbReference type="Pfam" id="PF00483"/>
    </source>
</evidence>
<reference evidence="5 6" key="1">
    <citation type="submission" date="2016-10" db="EMBL/GenBank/DDBJ databases">
        <authorList>
            <person name="de Groot N.N."/>
        </authorList>
    </citation>
    <scope>NUCLEOTIDE SEQUENCE [LARGE SCALE GENOMIC DNA]</scope>
    <source>
        <strain evidence="5 6">CGMCC 1.8712</strain>
    </source>
</reference>
<sequence length="388" mass="41475">MKAVVLAAGKGRRLWPLTEIRPKPMLPVANRPILEHVLEALTQTDITEALLIVGSNRDRIQSYFGDSYRDLSISYIVQEPQLGTGHALLQAESSVGDSFVALNGDRLIKPGLIDAVIERHETTAEPTMAITRTERPSRYGVVELTGQTVTGLTERPHSDHTTSNYVNAGVYAFSPEVFAAIRRLDTHGEQALTDALGTFIEEQRLEAVRYQGRWLDVSEPWDLLTVNQTLLDTQGKSVTDPETATIDESAVVRAATAIGDNAVIYPQTTVLRGVSIGNNVTVGAGVTLERAVLLDDVTIEHGAVVTDCIVGANTSIGPNTTVEGGCTDLVLEDRVYRDVTLGGLIGDNVTIGGNVTVRPGTIVGNDATIDSGTSVVGRIDDSSHVQGG</sequence>
<dbReference type="AlphaFoldDB" id="A0A1H3XFN9"/>
<dbReference type="Gene3D" id="2.160.10.10">
    <property type="entry name" value="Hexapeptide repeat proteins"/>
    <property type="match status" value="1"/>
</dbReference>
<evidence type="ECO:0000256" key="1">
    <source>
        <dbReference type="ARBA" id="ARBA00007274"/>
    </source>
</evidence>
<proteinExistence type="inferred from homology"/>
<dbReference type="RefSeq" id="WP_092633471.1">
    <property type="nucleotide sequence ID" value="NZ_FNQT01000001.1"/>
</dbReference>
<evidence type="ECO:0000313" key="6">
    <source>
        <dbReference type="Proteomes" id="UP000236755"/>
    </source>
</evidence>
<dbReference type="STRING" id="555874.SAMN04488065_1538"/>
<evidence type="ECO:0000313" key="5">
    <source>
        <dbReference type="EMBL" id="SDZ98153.1"/>
    </source>
</evidence>
<dbReference type="Proteomes" id="UP000236755">
    <property type="component" value="Unassembled WGS sequence"/>
</dbReference>
<dbReference type="Pfam" id="PF00483">
    <property type="entry name" value="NTP_transferase"/>
    <property type="match status" value="1"/>
</dbReference>
<dbReference type="Gene3D" id="3.90.550.10">
    <property type="entry name" value="Spore Coat Polysaccharide Biosynthesis Protein SpsA, Chain A"/>
    <property type="match status" value="1"/>
</dbReference>
<name>A0A1H3XFN9_9EURY</name>
<evidence type="ECO:0000259" key="4">
    <source>
        <dbReference type="Pfam" id="PF25087"/>
    </source>
</evidence>
<keyword evidence="6" id="KW-1185">Reference proteome</keyword>
<feature type="domain" description="Mannose-1-phosphate guanyltransferase C-terminal" evidence="4">
    <location>
        <begin position="256"/>
        <end position="326"/>
    </location>
</feature>
<dbReference type="EMBL" id="FNQT01000001">
    <property type="protein sequence ID" value="SDZ98153.1"/>
    <property type="molecule type" value="Genomic_DNA"/>
</dbReference>
<organism evidence="5 6">
    <name type="scientific">Haloplanus vescus</name>
    <dbReference type="NCBI Taxonomy" id="555874"/>
    <lineage>
        <taxon>Archaea</taxon>
        <taxon>Methanobacteriati</taxon>
        <taxon>Methanobacteriota</taxon>
        <taxon>Stenosarchaea group</taxon>
        <taxon>Halobacteria</taxon>
        <taxon>Halobacteriales</taxon>
        <taxon>Haloferacaceae</taxon>
        <taxon>Haloplanus</taxon>
    </lineage>
</organism>
<dbReference type="PANTHER" id="PTHR22572">
    <property type="entry name" value="SUGAR-1-PHOSPHATE GUANYL TRANSFERASE"/>
    <property type="match status" value="1"/>
</dbReference>